<organism evidence="1 2">
    <name type="scientific">Amborella trichopoda</name>
    <dbReference type="NCBI Taxonomy" id="13333"/>
    <lineage>
        <taxon>Eukaryota</taxon>
        <taxon>Viridiplantae</taxon>
        <taxon>Streptophyta</taxon>
        <taxon>Embryophyta</taxon>
        <taxon>Tracheophyta</taxon>
        <taxon>Spermatophyta</taxon>
        <taxon>Magnoliopsida</taxon>
        <taxon>Amborellales</taxon>
        <taxon>Amborellaceae</taxon>
        <taxon>Amborella</taxon>
    </lineage>
</organism>
<dbReference type="Gramene" id="ERN09304">
    <property type="protein sequence ID" value="ERN09304"/>
    <property type="gene ID" value="AMTR_s00149p00083940"/>
</dbReference>
<dbReference type="PANTHER" id="PTHR35750">
    <property type="entry name" value="PHOSPHOLIPID HYDROPEROXIDE GLUTATHIONE PEROXIDASE"/>
    <property type="match status" value="1"/>
</dbReference>
<dbReference type="OMA" id="QGLRWHA"/>
<evidence type="ECO:0000313" key="2">
    <source>
        <dbReference type="Proteomes" id="UP000017836"/>
    </source>
</evidence>
<dbReference type="PANTHER" id="PTHR35750:SF1">
    <property type="entry name" value="PHOSPHOLIPID HYDROPEROXIDE GLUTATHIONE PEROXIDASE"/>
    <property type="match status" value="1"/>
</dbReference>
<keyword evidence="2" id="KW-1185">Reference proteome</keyword>
<protein>
    <submittedName>
        <fullName evidence="1">Uncharacterized protein</fullName>
    </submittedName>
</protein>
<dbReference type="AlphaFoldDB" id="W1PNC7"/>
<sequence length="150" mass="16533">MRFLRKIANFLGFVRDDHSNQVNDGDDGEVGFDGNGDGVSGTTKGFSVQVPVMVERAYQGPVMSQCSLGEGGVQGFKWYAKRLQMDEDGDVAEEFFDEVLPEPSESNTQKAKPTFRLKYAIRPAKVGSQAIAIDGNIHQSVECKGRLQWV</sequence>
<proteinExistence type="predicted"/>
<name>W1PNC7_AMBTC</name>
<dbReference type="eggNOG" id="ENOG502S1Z4">
    <property type="taxonomic scope" value="Eukaryota"/>
</dbReference>
<evidence type="ECO:0000313" key="1">
    <source>
        <dbReference type="EMBL" id="ERN09304.1"/>
    </source>
</evidence>
<dbReference type="EMBL" id="KI393016">
    <property type="protein sequence ID" value="ERN09304.1"/>
    <property type="molecule type" value="Genomic_DNA"/>
</dbReference>
<dbReference type="HOGENOM" id="CLU_117956_0_0_1"/>
<reference evidence="2" key="1">
    <citation type="journal article" date="2013" name="Science">
        <title>The Amborella genome and the evolution of flowering plants.</title>
        <authorList>
            <consortium name="Amborella Genome Project"/>
        </authorList>
    </citation>
    <scope>NUCLEOTIDE SEQUENCE [LARGE SCALE GENOMIC DNA]</scope>
</reference>
<gene>
    <name evidence="1" type="ORF">AMTR_s00149p00083940</name>
</gene>
<accession>W1PNC7</accession>
<dbReference type="Proteomes" id="UP000017836">
    <property type="component" value="Unassembled WGS sequence"/>
</dbReference>
<dbReference type="KEGG" id="atr:18437452"/>
<dbReference type="OrthoDB" id="550279at2759"/>